<evidence type="ECO:0000259" key="12">
    <source>
        <dbReference type="SMART" id="SM00385"/>
    </source>
</evidence>
<dbReference type="Gene3D" id="1.10.472.10">
    <property type="entry name" value="Cyclin-like"/>
    <property type="match status" value="2"/>
</dbReference>
<comment type="subcellular location">
    <subcellularLocation>
        <location evidence="1">Nucleus</location>
    </subcellularLocation>
</comment>
<dbReference type="Proteomes" id="UP000275078">
    <property type="component" value="Unassembled WGS sequence"/>
</dbReference>
<dbReference type="InterPro" id="IPR011665">
    <property type="entry name" value="BRF1_TBP-bd_dom"/>
</dbReference>
<protein>
    <recommendedName>
        <fullName evidence="10">B-related factor 1</fullName>
    </recommendedName>
</protein>
<dbReference type="Pfam" id="PF07741">
    <property type="entry name" value="BRF1"/>
    <property type="match status" value="1"/>
</dbReference>
<feature type="compositionally biased region" description="Polar residues" evidence="11">
    <location>
        <begin position="503"/>
        <end position="513"/>
    </location>
</feature>
<dbReference type="InterPro" id="IPR013150">
    <property type="entry name" value="TFIIB_cyclin"/>
</dbReference>
<feature type="region of interest" description="Disordered" evidence="11">
    <location>
        <begin position="468"/>
        <end position="514"/>
    </location>
</feature>
<keyword evidence="9" id="KW-0539">Nucleus</keyword>
<dbReference type="GO" id="GO:0005634">
    <property type="term" value="C:nucleus"/>
    <property type="evidence" value="ECO:0007669"/>
    <property type="project" value="UniProtKB-SubCell"/>
</dbReference>
<name>A0A3N4IKW4_ASCIM</name>
<keyword evidence="6" id="KW-0805">Transcription regulation</keyword>
<dbReference type="CDD" id="cd20553">
    <property type="entry name" value="CYCLIN_TFIIIB90_rpt1"/>
    <property type="match status" value="1"/>
</dbReference>
<evidence type="ECO:0000313" key="13">
    <source>
        <dbReference type="EMBL" id="RPA86296.1"/>
    </source>
</evidence>
<dbReference type="GO" id="GO:0097550">
    <property type="term" value="C:transcription preinitiation complex"/>
    <property type="evidence" value="ECO:0007669"/>
    <property type="project" value="TreeGrafter"/>
</dbReference>
<feature type="compositionally biased region" description="Basic and acidic residues" evidence="11">
    <location>
        <begin position="468"/>
        <end position="477"/>
    </location>
</feature>
<evidence type="ECO:0000256" key="10">
    <source>
        <dbReference type="ARBA" id="ARBA00031009"/>
    </source>
</evidence>
<evidence type="ECO:0000256" key="8">
    <source>
        <dbReference type="ARBA" id="ARBA00023163"/>
    </source>
</evidence>
<dbReference type="GO" id="GO:0000995">
    <property type="term" value="F:RNA polymerase III general transcription initiation factor activity"/>
    <property type="evidence" value="ECO:0007669"/>
    <property type="project" value="TreeGrafter"/>
</dbReference>
<comment type="similarity">
    <text evidence="2">Belongs to the TFIIB family.</text>
</comment>
<dbReference type="GO" id="GO:0008270">
    <property type="term" value="F:zinc ion binding"/>
    <property type="evidence" value="ECO:0007669"/>
    <property type="project" value="UniProtKB-KW"/>
</dbReference>
<dbReference type="OrthoDB" id="511529at2759"/>
<evidence type="ECO:0000256" key="6">
    <source>
        <dbReference type="ARBA" id="ARBA00023015"/>
    </source>
</evidence>
<sequence>MSRGASKRICCPNPKVEDIDGQQTCTSCGAVHSESHMVSELSFGESSSGAAVLHGSFVGEGQTHARTTGLRRGVVTGGGAAESREAALLAARDEMNRCAAALNLPPVYAETGMRWFKLAVTHNFLKGRRISYVVAACLYTVCREHGSHYMLIDFSDYLRINVFLLGQTFIKFLRVVNKTNLDPVDPSLYVHRFARGLDFGKDTTKIATDALRIIQRMKRDWISQGRRPSGICGACLILAARMNGHVRTVRDVMYVVKVADITIQKRLDEFKSTQSSQLTVEQFRSIWLERSHDPPSFGPKKKRKRGLNEALLGDGAPNEPDIPIDPELIAAQSLDSHALSLMPPAPADPLSPPSSHSPGARHSPDDTAEEAITNEINSELGSCQSFLTPEILAELNEARRVEQERQLRESNPGSPSSMHTVDPQLLDDVDDDFDVQNALLSQKESETKEKVWMEANADYLELQEEKRKKREMDEKNGVVKPTRKRRKGPNHAQLVKAGIIQPGDSNGSLTESIPASPAESAKMLLMKRGFSSKINYKALDHLFDD</sequence>
<evidence type="ECO:0000256" key="5">
    <source>
        <dbReference type="ARBA" id="ARBA00022833"/>
    </source>
</evidence>
<keyword evidence="14" id="KW-1185">Reference proteome</keyword>
<dbReference type="PANTHER" id="PTHR11618">
    <property type="entry name" value="TRANSCRIPTION INITIATION FACTOR IIB-RELATED"/>
    <property type="match status" value="1"/>
</dbReference>
<proteinExistence type="inferred from homology"/>
<dbReference type="GO" id="GO:0006384">
    <property type="term" value="P:transcription initiation at RNA polymerase III promoter"/>
    <property type="evidence" value="ECO:0007669"/>
    <property type="project" value="UniProtKB-ARBA"/>
</dbReference>
<dbReference type="FunFam" id="1.10.472.10:FF:000007">
    <property type="entry name" value="Transcription factor IIIB 90 kDa subunit"/>
    <property type="match status" value="1"/>
</dbReference>
<feature type="domain" description="Cyclin-like" evidence="12">
    <location>
        <begin position="93"/>
        <end position="174"/>
    </location>
</feature>
<evidence type="ECO:0000256" key="2">
    <source>
        <dbReference type="ARBA" id="ARBA00010857"/>
    </source>
</evidence>
<evidence type="ECO:0000313" key="14">
    <source>
        <dbReference type="Proteomes" id="UP000275078"/>
    </source>
</evidence>
<gene>
    <name evidence="13" type="ORF">BJ508DRAFT_358397</name>
</gene>
<dbReference type="GO" id="GO:0000126">
    <property type="term" value="C:transcription factor TFIIIB complex"/>
    <property type="evidence" value="ECO:0007669"/>
    <property type="project" value="TreeGrafter"/>
</dbReference>
<evidence type="ECO:0000256" key="7">
    <source>
        <dbReference type="ARBA" id="ARBA00023159"/>
    </source>
</evidence>
<feature type="compositionally biased region" description="Pro residues" evidence="11">
    <location>
        <begin position="343"/>
        <end position="352"/>
    </location>
</feature>
<dbReference type="STRING" id="1160509.A0A3N4IKW4"/>
<organism evidence="13 14">
    <name type="scientific">Ascobolus immersus RN42</name>
    <dbReference type="NCBI Taxonomy" id="1160509"/>
    <lineage>
        <taxon>Eukaryota</taxon>
        <taxon>Fungi</taxon>
        <taxon>Dikarya</taxon>
        <taxon>Ascomycota</taxon>
        <taxon>Pezizomycotina</taxon>
        <taxon>Pezizomycetes</taxon>
        <taxon>Pezizales</taxon>
        <taxon>Ascobolaceae</taxon>
        <taxon>Ascobolus</taxon>
    </lineage>
</organism>
<dbReference type="PANTHER" id="PTHR11618:SF4">
    <property type="entry name" value="TRANSCRIPTION FACTOR IIIB 90 KDA SUBUNIT"/>
    <property type="match status" value="1"/>
</dbReference>
<feature type="compositionally biased region" description="Polar residues" evidence="11">
    <location>
        <begin position="409"/>
        <end position="419"/>
    </location>
</feature>
<accession>A0A3N4IKW4</accession>
<feature type="domain" description="Cyclin-like" evidence="12">
    <location>
        <begin position="188"/>
        <end position="272"/>
    </location>
</feature>
<dbReference type="EMBL" id="ML119650">
    <property type="protein sequence ID" value="RPA86296.1"/>
    <property type="molecule type" value="Genomic_DNA"/>
</dbReference>
<dbReference type="AlphaFoldDB" id="A0A3N4IKW4"/>
<dbReference type="InterPro" id="IPR000812">
    <property type="entry name" value="TFIIB"/>
</dbReference>
<evidence type="ECO:0000256" key="9">
    <source>
        <dbReference type="ARBA" id="ARBA00023242"/>
    </source>
</evidence>
<keyword evidence="3" id="KW-0479">Metal-binding</keyword>
<dbReference type="GO" id="GO:0001006">
    <property type="term" value="F:RNA polymerase III type 3 promoter sequence-specific DNA binding"/>
    <property type="evidence" value="ECO:0007669"/>
    <property type="project" value="TreeGrafter"/>
</dbReference>
<evidence type="ECO:0000256" key="3">
    <source>
        <dbReference type="ARBA" id="ARBA00022723"/>
    </source>
</evidence>
<dbReference type="InterPro" id="IPR013763">
    <property type="entry name" value="Cyclin-like_dom"/>
</dbReference>
<keyword evidence="4" id="KW-0863">Zinc-finger</keyword>
<dbReference type="GO" id="GO:0070897">
    <property type="term" value="P:transcription preinitiation complex assembly"/>
    <property type="evidence" value="ECO:0007669"/>
    <property type="project" value="InterPro"/>
</dbReference>
<evidence type="ECO:0000256" key="4">
    <source>
        <dbReference type="ARBA" id="ARBA00022771"/>
    </source>
</evidence>
<feature type="region of interest" description="Disordered" evidence="11">
    <location>
        <begin position="402"/>
        <end position="425"/>
    </location>
</feature>
<dbReference type="FunFam" id="1.10.472.10:FF:000002">
    <property type="entry name" value="Transcription factor IIIB 90 kDa subunit"/>
    <property type="match status" value="1"/>
</dbReference>
<feature type="region of interest" description="Disordered" evidence="11">
    <location>
        <begin position="339"/>
        <end position="366"/>
    </location>
</feature>
<dbReference type="CDD" id="cd20554">
    <property type="entry name" value="CYCLIN_TFIIIB90_rpt2"/>
    <property type="match status" value="1"/>
</dbReference>
<dbReference type="Gene3D" id="1.20.5.650">
    <property type="entry name" value="Single helix bin"/>
    <property type="match status" value="1"/>
</dbReference>
<dbReference type="Pfam" id="PF00382">
    <property type="entry name" value="TFIIB"/>
    <property type="match status" value="2"/>
</dbReference>
<keyword evidence="7" id="KW-0010">Activator</keyword>
<dbReference type="GO" id="GO:0017025">
    <property type="term" value="F:TBP-class protein binding"/>
    <property type="evidence" value="ECO:0007669"/>
    <property type="project" value="InterPro"/>
</dbReference>
<dbReference type="InterPro" id="IPR036915">
    <property type="entry name" value="Cyclin-like_sf"/>
</dbReference>
<dbReference type="SMART" id="SM00385">
    <property type="entry name" value="CYCLIN"/>
    <property type="match status" value="2"/>
</dbReference>
<evidence type="ECO:0000256" key="11">
    <source>
        <dbReference type="SAM" id="MobiDB-lite"/>
    </source>
</evidence>
<reference evidence="13 14" key="1">
    <citation type="journal article" date="2018" name="Nat. Ecol. Evol.">
        <title>Pezizomycetes genomes reveal the molecular basis of ectomycorrhizal truffle lifestyle.</title>
        <authorList>
            <person name="Murat C."/>
            <person name="Payen T."/>
            <person name="Noel B."/>
            <person name="Kuo A."/>
            <person name="Morin E."/>
            <person name="Chen J."/>
            <person name="Kohler A."/>
            <person name="Krizsan K."/>
            <person name="Balestrini R."/>
            <person name="Da Silva C."/>
            <person name="Montanini B."/>
            <person name="Hainaut M."/>
            <person name="Levati E."/>
            <person name="Barry K.W."/>
            <person name="Belfiori B."/>
            <person name="Cichocki N."/>
            <person name="Clum A."/>
            <person name="Dockter R.B."/>
            <person name="Fauchery L."/>
            <person name="Guy J."/>
            <person name="Iotti M."/>
            <person name="Le Tacon F."/>
            <person name="Lindquist E.A."/>
            <person name="Lipzen A."/>
            <person name="Malagnac F."/>
            <person name="Mello A."/>
            <person name="Molinier V."/>
            <person name="Miyauchi S."/>
            <person name="Poulain J."/>
            <person name="Riccioni C."/>
            <person name="Rubini A."/>
            <person name="Sitrit Y."/>
            <person name="Splivallo R."/>
            <person name="Traeger S."/>
            <person name="Wang M."/>
            <person name="Zifcakova L."/>
            <person name="Wipf D."/>
            <person name="Zambonelli A."/>
            <person name="Paolocci F."/>
            <person name="Nowrousian M."/>
            <person name="Ottonello S."/>
            <person name="Baldrian P."/>
            <person name="Spatafora J.W."/>
            <person name="Henrissat B."/>
            <person name="Nagy L.G."/>
            <person name="Aury J.M."/>
            <person name="Wincker P."/>
            <person name="Grigoriev I.V."/>
            <person name="Bonfante P."/>
            <person name="Martin F.M."/>
        </authorList>
    </citation>
    <scope>NUCLEOTIDE SEQUENCE [LARGE SCALE GENOMIC DNA]</scope>
    <source>
        <strain evidence="13 14">RN42</strain>
    </source>
</reference>
<evidence type="ECO:0000256" key="1">
    <source>
        <dbReference type="ARBA" id="ARBA00004123"/>
    </source>
</evidence>
<keyword evidence="5" id="KW-0862">Zinc</keyword>
<keyword evidence="8" id="KW-0804">Transcription</keyword>
<dbReference type="SUPFAM" id="SSF47954">
    <property type="entry name" value="Cyclin-like"/>
    <property type="match status" value="2"/>
</dbReference>